<feature type="domain" description="WW" evidence="1">
    <location>
        <begin position="50"/>
        <end position="83"/>
    </location>
</feature>
<dbReference type="InterPro" id="IPR036291">
    <property type="entry name" value="NAD(P)-bd_dom_sf"/>
</dbReference>
<organism evidence="2 3">
    <name type="scientific">Dibothriocephalus latus</name>
    <name type="common">Fish tapeworm</name>
    <name type="synonym">Diphyllobothrium latum</name>
    <dbReference type="NCBI Taxonomy" id="60516"/>
    <lineage>
        <taxon>Eukaryota</taxon>
        <taxon>Metazoa</taxon>
        <taxon>Spiralia</taxon>
        <taxon>Lophotrochozoa</taxon>
        <taxon>Platyhelminthes</taxon>
        <taxon>Cestoda</taxon>
        <taxon>Eucestoda</taxon>
        <taxon>Diphyllobothriidea</taxon>
        <taxon>Diphyllobothriidae</taxon>
        <taxon>Dibothriocephalus</taxon>
    </lineage>
</organism>
<gene>
    <name evidence="2" type="ORF">DILT_LOCUS13568</name>
</gene>
<dbReference type="SUPFAM" id="SSF51735">
    <property type="entry name" value="NAD(P)-binding Rossmann-fold domains"/>
    <property type="match status" value="1"/>
</dbReference>
<dbReference type="Proteomes" id="UP000281553">
    <property type="component" value="Unassembled WGS sequence"/>
</dbReference>
<dbReference type="EMBL" id="UYRU01070745">
    <property type="protein sequence ID" value="VDN20163.1"/>
    <property type="molecule type" value="Genomic_DNA"/>
</dbReference>
<evidence type="ECO:0000313" key="2">
    <source>
        <dbReference type="EMBL" id="VDN20163.1"/>
    </source>
</evidence>
<evidence type="ECO:0000313" key="3">
    <source>
        <dbReference type="Proteomes" id="UP000281553"/>
    </source>
</evidence>
<reference evidence="2 3" key="1">
    <citation type="submission" date="2018-11" db="EMBL/GenBank/DDBJ databases">
        <authorList>
            <consortium name="Pathogen Informatics"/>
        </authorList>
    </citation>
    <scope>NUCLEOTIDE SEQUENCE [LARGE SCALE GENOMIC DNA]</scope>
</reference>
<name>A0A3P7M9N8_DIBLA</name>
<sequence>MDCDSDSDDALPPEWQIKISEERDGVVFVNCFNGEVRTRHPIDDCERTLSSFPEGWLRIQSPTNTTLFVNYRQGKQSYVDPRLALPLKKKRRAGQSRNKCTLKFDSLSTAAEVLADCKLTSKFVVLLGGSKGLGNTVVKAVAAKKEAIIVCVSRTPPANSQVLSRHSTPRTDCVFWAFVDLADLDSVYAFSQVK</sequence>
<dbReference type="AlphaFoldDB" id="A0A3P7M9N8"/>
<dbReference type="PROSITE" id="PS50020">
    <property type="entry name" value="WW_DOMAIN_2"/>
    <property type="match status" value="1"/>
</dbReference>
<evidence type="ECO:0000259" key="1">
    <source>
        <dbReference type="PROSITE" id="PS50020"/>
    </source>
</evidence>
<keyword evidence="3" id="KW-1185">Reference proteome</keyword>
<dbReference type="Gene3D" id="3.40.50.720">
    <property type="entry name" value="NAD(P)-binding Rossmann-like Domain"/>
    <property type="match status" value="1"/>
</dbReference>
<proteinExistence type="predicted"/>
<accession>A0A3P7M9N8</accession>
<dbReference type="InterPro" id="IPR001202">
    <property type="entry name" value="WW_dom"/>
</dbReference>
<dbReference type="OrthoDB" id="9989144at2759"/>
<protein>
    <recommendedName>
        <fullName evidence="1">WW domain-containing protein</fullName>
    </recommendedName>
</protein>